<organism evidence="2 3">
    <name type="scientific">Paraclostridium bifermentans</name>
    <name type="common">Clostridium bifermentans</name>
    <dbReference type="NCBI Taxonomy" id="1490"/>
    <lineage>
        <taxon>Bacteria</taxon>
        <taxon>Bacillati</taxon>
        <taxon>Bacillota</taxon>
        <taxon>Clostridia</taxon>
        <taxon>Peptostreptococcales</taxon>
        <taxon>Peptostreptococcaceae</taxon>
        <taxon>Paraclostridium</taxon>
    </lineage>
</organism>
<gene>
    <name evidence="2" type="ORF">D4A35_03720</name>
</gene>
<dbReference type="RefSeq" id="WP_150885956.1">
    <property type="nucleotide sequence ID" value="NZ_CP032452.1"/>
</dbReference>
<feature type="domain" description="PPM-type phosphatase" evidence="1">
    <location>
        <begin position="12"/>
        <end position="232"/>
    </location>
</feature>
<dbReference type="InterPro" id="IPR001932">
    <property type="entry name" value="PPM-type_phosphatase-like_dom"/>
</dbReference>
<proteinExistence type="predicted"/>
<dbReference type="Pfam" id="PF13672">
    <property type="entry name" value="PP2C_2"/>
    <property type="match status" value="1"/>
</dbReference>
<evidence type="ECO:0000313" key="2">
    <source>
        <dbReference type="EMBL" id="QEZ68089.1"/>
    </source>
</evidence>
<dbReference type="InterPro" id="IPR036457">
    <property type="entry name" value="PPM-type-like_dom_sf"/>
</dbReference>
<dbReference type="EMBL" id="CP032452">
    <property type="protein sequence ID" value="QEZ68089.1"/>
    <property type="molecule type" value="Genomic_DNA"/>
</dbReference>
<dbReference type="Proteomes" id="UP000326961">
    <property type="component" value="Chromosome"/>
</dbReference>
<accession>A0A5P3XAX7</accession>
<evidence type="ECO:0000313" key="3">
    <source>
        <dbReference type="Proteomes" id="UP000326961"/>
    </source>
</evidence>
<dbReference type="Gene3D" id="3.60.40.10">
    <property type="entry name" value="PPM-type phosphatase domain"/>
    <property type="match status" value="1"/>
</dbReference>
<reference evidence="2 3" key="1">
    <citation type="submission" date="2018-09" db="EMBL/GenBank/DDBJ databases">
        <title>A clostridial neurotoxin that targets Anopheles mosquitoes.</title>
        <authorList>
            <person name="Contreras E."/>
            <person name="Masuyer G."/>
            <person name="Qureshi N."/>
            <person name="Chawla S."/>
            <person name="Lim H.L."/>
            <person name="Chen J."/>
            <person name="Stenmark P."/>
            <person name="Gill S."/>
        </authorList>
    </citation>
    <scope>NUCLEOTIDE SEQUENCE [LARGE SCALE GENOMIC DNA]</scope>
    <source>
        <strain evidence="2 3">Cbm</strain>
    </source>
</reference>
<sequence length="267" mass="30980">MKYDIFSSSTVGYKNKLKNKGSQDYLIYKKLENGVICAIGDGHGIRRCKYSYKGSEFACNACIDILTDLYNKIKNLDEDNLETVIKELKENKSIEKSIQKKWREYVIDHFKAKIPNVYDIDYVLYGTTLIGVLVTNNIKLYLQIGDGNIVEYGNGFNLVEYTKESKLKGVLNSMYLDDAYTYIDLKIEKVNKSDVDSIVLFSDGFTNSFRTYKDLDDNLKYTINQYRKNVFTKYNLKKTYKKYLETLSTNNSKDDISIIFILQTTLK</sequence>
<evidence type="ECO:0000259" key="1">
    <source>
        <dbReference type="Pfam" id="PF13672"/>
    </source>
</evidence>
<dbReference type="AlphaFoldDB" id="A0A5P3XAX7"/>
<dbReference type="SUPFAM" id="SSF81606">
    <property type="entry name" value="PP2C-like"/>
    <property type="match status" value="1"/>
</dbReference>
<protein>
    <recommendedName>
        <fullName evidence="1">PPM-type phosphatase domain-containing protein</fullName>
    </recommendedName>
</protein>
<name>A0A5P3XAX7_PARBF</name>